<proteinExistence type="predicted"/>
<evidence type="ECO:0000313" key="3">
    <source>
        <dbReference type="Proteomes" id="UP000472270"/>
    </source>
</evidence>
<dbReference type="Gene3D" id="3.80.10.10">
    <property type="entry name" value="Ribonuclease Inhibitor"/>
    <property type="match status" value="3"/>
</dbReference>
<dbReference type="SMART" id="SM00368">
    <property type="entry name" value="LRR_RI"/>
    <property type="match status" value="6"/>
</dbReference>
<organism evidence="2 3">
    <name type="scientific">Sinocyclocheilus rhinocerous</name>
    <dbReference type="NCBI Taxonomy" id="307959"/>
    <lineage>
        <taxon>Eukaryota</taxon>
        <taxon>Metazoa</taxon>
        <taxon>Chordata</taxon>
        <taxon>Craniata</taxon>
        <taxon>Vertebrata</taxon>
        <taxon>Euteleostomi</taxon>
        <taxon>Actinopterygii</taxon>
        <taxon>Neopterygii</taxon>
        <taxon>Teleostei</taxon>
        <taxon>Ostariophysi</taxon>
        <taxon>Cypriniformes</taxon>
        <taxon>Cyprinidae</taxon>
        <taxon>Cyprininae</taxon>
        <taxon>Sinocyclocheilus</taxon>
    </lineage>
</organism>
<keyword evidence="1" id="KW-0677">Repeat</keyword>
<sequence>AVYVAHLIQVLMYFLFISQKNKSLKMLRMTGNKIGNKGAMQLAAMLQINSTLEEIDISDCDLATQSVVAFAIVLKNNRKICAINASRPLLFSLQEETTVHMAQMLVVNKTLRELHLGKHDMTDTGVERLCEALKLNVSLRYLDLHCNRITRDGAKCLSEVLKQNPSLEILDLSSNRIEDDGAVYLSELTSSFLPSRLSVTSNNIGKEGLKSFNEAMKVNSCLTHIYIWGNKLEEPVCVAFSRLISSGRLLEEHTDVSPYEVDDHVFLAEVSHGLRRHYYWTSRYGEYRDSSNSALALMQSDSLALQIHPDSHS</sequence>
<name>A0A673MHF0_9TELE</name>
<protein>
    <submittedName>
        <fullName evidence="2">Leucine rich repeat containing 34</fullName>
    </submittedName>
</protein>
<dbReference type="InterPro" id="IPR001611">
    <property type="entry name" value="Leu-rich_rpt"/>
</dbReference>
<dbReference type="PANTHER" id="PTHR24111">
    <property type="entry name" value="LEUCINE-RICH REPEAT-CONTAINING PROTEIN 34"/>
    <property type="match status" value="1"/>
</dbReference>
<dbReference type="InterPro" id="IPR052201">
    <property type="entry name" value="LRR-containing_regulator"/>
</dbReference>
<dbReference type="InterPro" id="IPR032675">
    <property type="entry name" value="LRR_dom_sf"/>
</dbReference>
<dbReference type="Proteomes" id="UP000472270">
    <property type="component" value="Unassembled WGS sequence"/>
</dbReference>
<dbReference type="PANTHER" id="PTHR24111:SF4">
    <property type="entry name" value="LEUCINE-RICH REPEAT-CONTAINING PROTEIN 34"/>
    <property type="match status" value="1"/>
</dbReference>
<dbReference type="Ensembl" id="ENSSRHT00000092483.1">
    <property type="protein sequence ID" value="ENSSRHP00000090056.1"/>
    <property type="gene ID" value="ENSSRHG00000044480.1"/>
</dbReference>
<reference evidence="2" key="2">
    <citation type="submission" date="2025-09" db="UniProtKB">
        <authorList>
            <consortium name="Ensembl"/>
        </authorList>
    </citation>
    <scope>IDENTIFICATION</scope>
</reference>
<dbReference type="SUPFAM" id="SSF52047">
    <property type="entry name" value="RNI-like"/>
    <property type="match status" value="1"/>
</dbReference>
<reference evidence="2" key="1">
    <citation type="submission" date="2025-08" db="UniProtKB">
        <authorList>
            <consortium name="Ensembl"/>
        </authorList>
    </citation>
    <scope>IDENTIFICATION</scope>
</reference>
<dbReference type="Pfam" id="PF13516">
    <property type="entry name" value="LRR_6"/>
    <property type="match status" value="6"/>
</dbReference>
<accession>A0A673MHF0</accession>
<evidence type="ECO:0000313" key="2">
    <source>
        <dbReference type="Ensembl" id="ENSSRHP00000090056.1"/>
    </source>
</evidence>
<dbReference type="AlphaFoldDB" id="A0A673MHF0"/>
<keyword evidence="3" id="KW-1185">Reference proteome</keyword>
<evidence type="ECO:0000256" key="1">
    <source>
        <dbReference type="ARBA" id="ARBA00022737"/>
    </source>
</evidence>